<dbReference type="InterPro" id="IPR038831">
    <property type="entry name" value="SMIM26"/>
</dbReference>
<evidence type="ECO:0008006" key="4">
    <source>
        <dbReference type="Google" id="ProtNLM"/>
    </source>
</evidence>
<dbReference type="EMBL" id="CAUEEQ010001636">
    <property type="protein sequence ID" value="CAJ0920434.1"/>
    <property type="molecule type" value="Genomic_DNA"/>
</dbReference>
<keyword evidence="1" id="KW-0812">Transmembrane</keyword>
<dbReference type="PANTHER" id="PTHR40386">
    <property type="entry name" value="SMALL INTEGRAL MEMBRANE PROTEIN 26"/>
    <property type="match status" value="1"/>
</dbReference>
<reference evidence="2" key="1">
    <citation type="submission" date="2023-07" db="EMBL/GenBank/DDBJ databases">
        <authorList>
            <person name="Stuckert A."/>
        </authorList>
    </citation>
    <scope>NUCLEOTIDE SEQUENCE</scope>
</reference>
<keyword evidence="3" id="KW-1185">Reference proteome</keyword>
<keyword evidence="1" id="KW-0472">Membrane</keyword>
<feature type="transmembrane region" description="Helical" evidence="1">
    <location>
        <begin position="34"/>
        <end position="53"/>
    </location>
</feature>
<evidence type="ECO:0000313" key="2">
    <source>
        <dbReference type="EMBL" id="CAJ0920434.1"/>
    </source>
</evidence>
<gene>
    <name evidence="2" type="ORF">RIMI_LOCUS1268011</name>
</gene>
<accession>A0ABN9KVD5</accession>
<sequence length="122" mass="14683">MVRVTDVWRFYRTETRRLAFRFPDRGTNWRRNMAITYAVSVWSMIGFVAYMQWQKKDTVLEKPKTANEAFPDLEEDPTQKRKQKFEFSAVVEYKENHVPYTTRIYQYFTSNEKKSGSDATEN</sequence>
<name>A0ABN9KVD5_9NEOB</name>
<comment type="caution">
    <text evidence="2">The sequence shown here is derived from an EMBL/GenBank/DDBJ whole genome shotgun (WGS) entry which is preliminary data.</text>
</comment>
<proteinExistence type="predicted"/>
<dbReference type="PANTHER" id="PTHR40386:SF1">
    <property type="entry name" value="SMALL INTEGRAL MEMBRANE PROTEIN 26"/>
    <property type="match status" value="1"/>
</dbReference>
<keyword evidence="1" id="KW-1133">Transmembrane helix</keyword>
<evidence type="ECO:0000313" key="3">
    <source>
        <dbReference type="Proteomes" id="UP001176940"/>
    </source>
</evidence>
<dbReference type="Proteomes" id="UP001176940">
    <property type="component" value="Unassembled WGS sequence"/>
</dbReference>
<evidence type="ECO:0000256" key="1">
    <source>
        <dbReference type="SAM" id="Phobius"/>
    </source>
</evidence>
<organism evidence="2 3">
    <name type="scientific">Ranitomeya imitator</name>
    <name type="common">mimic poison frog</name>
    <dbReference type="NCBI Taxonomy" id="111125"/>
    <lineage>
        <taxon>Eukaryota</taxon>
        <taxon>Metazoa</taxon>
        <taxon>Chordata</taxon>
        <taxon>Craniata</taxon>
        <taxon>Vertebrata</taxon>
        <taxon>Euteleostomi</taxon>
        <taxon>Amphibia</taxon>
        <taxon>Batrachia</taxon>
        <taxon>Anura</taxon>
        <taxon>Neobatrachia</taxon>
        <taxon>Hyloidea</taxon>
        <taxon>Dendrobatidae</taxon>
        <taxon>Dendrobatinae</taxon>
        <taxon>Ranitomeya</taxon>
    </lineage>
</organism>
<protein>
    <recommendedName>
        <fullName evidence="4">Small integral membrane protein 26</fullName>
    </recommendedName>
</protein>